<reference evidence="1 2" key="1">
    <citation type="submission" date="2024-02" db="EMBL/GenBank/DDBJ databases">
        <title>High-quality chromosome-scale genome assembly of Pensacola bahiagrass (Paspalum notatum Flugge var. saurae).</title>
        <authorList>
            <person name="Vega J.M."/>
            <person name="Podio M."/>
            <person name="Orjuela J."/>
            <person name="Siena L.A."/>
            <person name="Pessino S.C."/>
            <person name="Combes M.C."/>
            <person name="Mariac C."/>
            <person name="Albertini E."/>
            <person name="Pupilli F."/>
            <person name="Ortiz J.P.A."/>
            <person name="Leblanc O."/>
        </authorList>
    </citation>
    <scope>NUCLEOTIDE SEQUENCE [LARGE SCALE GENOMIC DNA]</scope>
    <source>
        <strain evidence="1">R1</strain>
        <tissue evidence="1">Leaf</tissue>
    </source>
</reference>
<dbReference type="Proteomes" id="UP001341281">
    <property type="component" value="Chromosome 09"/>
</dbReference>
<evidence type="ECO:0000313" key="1">
    <source>
        <dbReference type="EMBL" id="WVZ93892.1"/>
    </source>
</evidence>
<proteinExistence type="predicted"/>
<name>A0AAQ3UP51_PASNO</name>
<organism evidence="1 2">
    <name type="scientific">Paspalum notatum var. saurae</name>
    <dbReference type="NCBI Taxonomy" id="547442"/>
    <lineage>
        <taxon>Eukaryota</taxon>
        <taxon>Viridiplantae</taxon>
        <taxon>Streptophyta</taxon>
        <taxon>Embryophyta</taxon>
        <taxon>Tracheophyta</taxon>
        <taxon>Spermatophyta</taxon>
        <taxon>Magnoliopsida</taxon>
        <taxon>Liliopsida</taxon>
        <taxon>Poales</taxon>
        <taxon>Poaceae</taxon>
        <taxon>PACMAD clade</taxon>
        <taxon>Panicoideae</taxon>
        <taxon>Andropogonodae</taxon>
        <taxon>Paspaleae</taxon>
        <taxon>Paspalinae</taxon>
        <taxon>Paspalum</taxon>
    </lineage>
</organism>
<keyword evidence="2" id="KW-1185">Reference proteome</keyword>
<gene>
    <name evidence="1" type="ORF">U9M48_039844</name>
</gene>
<dbReference type="AlphaFoldDB" id="A0AAQ3UP51"/>
<protein>
    <submittedName>
        <fullName evidence="1">Uncharacterized protein</fullName>
    </submittedName>
</protein>
<evidence type="ECO:0000313" key="2">
    <source>
        <dbReference type="Proteomes" id="UP001341281"/>
    </source>
</evidence>
<dbReference type="EMBL" id="CP144753">
    <property type="protein sequence ID" value="WVZ93892.1"/>
    <property type="molecule type" value="Genomic_DNA"/>
</dbReference>
<accession>A0AAQ3UP51</accession>
<sequence length="70" mass="7943">MVVPSLNRPRQATPDPLSVLALLEDEQKFKLGGYQNAHKIDENNPRIKYEAHWPKWPARSADQGAGRPTH</sequence>